<dbReference type="InterPro" id="IPR051681">
    <property type="entry name" value="Ser/Thr_Kinases-Pseudokinases"/>
</dbReference>
<dbReference type="Gene3D" id="1.10.510.10">
    <property type="entry name" value="Transferase(Phosphotransferase) domain 1"/>
    <property type="match status" value="1"/>
</dbReference>
<dbReference type="InterPro" id="IPR011009">
    <property type="entry name" value="Kinase-like_dom_sf"/>
</dbReference>
<feature type="domain" description="Protein kinase" evidence="1">
    <location>
        <begin position="37"/>
        <end position="310"/>
    </location>
</feature>
<dbReference type="InterPro" id="IPR001245">
    <property type="entry name" value="Ser-Thr/Tyr_kinase_cat_dom"/>
</dbReference>
<protein>
    <submittedName>
        <fullName evidence="2">Kinase-like protein</fullName>
    </submittedName>
</protein>
<gene>
    <name evidence="2" type="ORF">A7U60_g748</name>
</gene>
<dbReference type="SUPFAM" id="SSF56112">
    <property type="entry name" value="Protein kinase-like (PK-like)"/>
    <property type="match status" value="1"/>
</dbReference>
<accession>A0A9Q5I5N6</accession>
<dbReference type="Pfam" id="PF07714">
    <property type="entry name" value="PK_Tyr_Ser-Thr"/>
    <property type="match status" value="1"/>
</dbReference>
<evidence type="ECO:0000313" key="2">
    <source>
        <dbReference type="EMBL" id="OCB91949.1"/>
    </source>
</evidence>
<dbReference type="AlphaFoldDB" id="A0A9Q5I5N6"/>
<comment type="caution">
    <text evidence="2">The sequence shown here is derived from an EMBL/GenBank/DDBJ whole genome shotgun (WGS) entry which is preliminary data.</text>
</comment>
<sequence>MDHVVSGDARKLDRFIKSTVEKRGILPSSIFLTGLLRDGTNFVQGGGFADVWKGEFEGKPVALKVLRLFCFPDRERVKLEFIKEALLWRRLVHQNVLPFLGISRDEFAPQIALVSRWMEKGSLVEYLSQTPSADCPKLALGVARGLEYLHGLKPQIIHGDLRAANVLIDDNEEPRIADFGLAKVIDSHGTSLNMTSFKGEGSARWQAPELLNIDYFGEELYKVSEKTDVYAFSCVCVEIFTGKVPFAGFRDATVISEVAVHDRRPTWPGPSAAEKGLTELIWSIMQECWQTWPDERPDMPFVVSRLEEAECSRAS</sequence>
<keyword evidence="2" id="KW-0808">Transferase</keyword>
<dbReference type="EMBL" id="LNZH02000048">
    <property type="protein sequence ID" value="OCB91949.1"/>
    <property type="molecule type" value="Genomic_DNA"/>
</dbReference>
<organism evidence="2 3">
    <name type="scientific">Sanghuangporus baumii</name>
    <name type="common">Phellinus baumii</name>
    <dbReference type="NCBI Taxonomy" id="108892"/>
    <lineage>
        <taxon>Eukaryota</taxon>
        <taxon>Fungi</taxon>
        <taxon>Dikarya</taxon>
        <taxon>Basidiomycota</taxon>
        <taxon>Agaricomycotina</taxon>
        <taxon>Agaricomycetes</taxon>
        <taxon>Hymenochaetales</taxon>
        <taxon>Hymenochaetaceae</taxon>
        <taxon>Sanghuangporus</taxon>
    </lineage>
</organism>
<dbReference type="InterPro" id="IPR000719">
    <property type="entry name" value="Prot_kinase_dom"/>
</dbReference>
<dbReference type="GO" id="GO:0005524">
    <property type="term" value="F:ATP binding"/>
    <property type="evidence" value="ECO:0007669"/>
    <property type="project" value="InterPro"/>
</dbReference>
<dbReference type="GO" id="GO:0004674">
    <property type="term" value="F:protein serine/threonine kinase activity"/>
    <property type="evidence" value="ECO:0007669"/>
    <property type="project" value="TreeGrafter"/>
</dbReference>
<dbReference type="OrthoDB" id="4062651at2759"/>
<dbReference type="PROSITE" id="PS50011">
    <property type="entry name" value="PROTEIN_KINASE_DOM"/>
    <property type="match status" value="1"/>
</dbReference>
<proteinExistence type="predicted"/>
<keyword evidence="2" id="KW-0418">Kinase</keyword>
<reference evidence="2" key="1">
    <citation type="submission" date="2016-06" db="EMBL/GenBank/DDBJ databases">
        <title>Draft Genome sequence of the fungus Inonotus baumii.</title>
        <authorList>
            <person name="Zhu H."/>
            <person name="Lin W."/>
        </authorList>
    </citation>
    <scope>NUCLEOTIDE SEQUENCE</scope>
    <source>
        <strain evidence="2">821</strain>
    </source>
</reference>
<dbReference type="PROSITE" id="PS00109">
    <property type="entry name" value="PROTEIN_KINASE_TYR"/>
    <property type="match status" value="1"/>
</dbReference>
<dbReference type="PANTHER" id="PTHR44329">
    <property type="entry name" value="SERINE/THREONINE-PROTEIN KINASE TNNI3K-RELATED"/>
    <property type="match status" value="1"/>
</dbReference>
<evidence type="ECO:0000259" key="1">
    <source>
        <dbReference type="PROSITE" id="PS50011"/>
    </source>
</evidence>
<keyword evidence="3" id="KW-1185">Reference proteome</keyword>
<name>A0A9Q5I5N6_SANBA</name>
<evidence type="ECO:0000313" key="3">
    <source>
        <dbReference type="Proteomes" id="UP000757232"/>
    </source>
</evidence>
<dbReference type="Proteomes" id="UP000757232">
    <property type="component" value="Unassembled WGS sequence"/>
</dbReference>
<dbReference type="PIRSF" id="PIRSF000654">
    <property type="entry name" value="Integrin-linked_kinase"/>
    <property type="match status" value="1"/>
</dbReference>
<dbReference type="InterPro" id="IPR008266">
    <property type="entry name" value="Tyr_kinase_AS"/>
</dbReference>